<dbReference type="AlphaFoldDB" id="A0A7J6KZP5"/>
<evidence type="ECO:0000313" key="2">
    <source>
        <dbReference type="EMBL" id="KAF4652668.1"/>
    </source>
</evidence>
<dbReference type="Proteomes" id="UP000591131">
    <property type="component" value="Unassembled WGS sequence"/>
</dbReference>
<sequence>ILNVVYAHSTIQVRTGKAREVGLATSEGDDRENNGVDEHLITQSSNRKVLELEYITASADPSSRASTVPGPGSSDELEYDGSAAFPGHPHRDSEAVTYIPPDSTGAG</sequence>
<evidence type="ECO:0000256" key="1">
    <source>
        <dbReference type="SAM" id="MobiDB-lite"/>
    </source>
</evidence>
<accession>A0A7J6KZP5</accession>
<comment type="caution">
    <text evidence="2">The sequence shown here is derived from an EMBL/GenBank/DDBJ whole genome shotgun (WGS) entry which is preliminary data.</text>
</comment>
<feature type="region of interest" description="Disordered" evidence="1">
    <location>
        <begin position="58"/>
        <end position="107"/>
    </location>
</feature>
<name>A0A7J6KZP5_PERCH</name>
<evidence type="ECO:0000313" key="3">
    <source>
        <dbReference type="Proteomes" id="UP000591131"/>
    </source>
</evidence>
<protein>
    <submittedName>
        <fullName evidence="2">Uncharacterized protein</fullName>
    </submittedName>
</protein>
<gene>
    <name evidence="2" type="ORF">FOL47_010908</name>
</gene>
<organism evidence="2 3">
    <name type="scientific">Perkinsus chesapeaki</name>
    <name type="common">Clam parasite</name>
    <name type="synonym">Perkinsus andrewsi</name>
    <dbReference type="NCBI Taxonomy" id="330153"/>
    <lineage>
        <taxon>Eukaryota</taxon>
        <taxon>Sar</taxon>
        <taxon>Alveolata</taxon>
        <taxon>Perkinsozoa</taxon>
        <taxon>Perkinsea</taxon>
        <taxon>Perkinsida</taxon>
        <taxon>Perkinsidae</taxon>
        <taxon>Perkinsus</taxon>
    </lineage>
</organism>
<feature type="non-terminal residue" evidence="2">
    <location>
        <position position="107"/>
    </location>
</feature>
<keyword evidence="3" id="KW-1185">Reference proteome</keyword>
<reference evidence="2 3" key="1">
    <citation type="submission" date="2020-04" db="EMBL/GenBank/DDBJ databases">
        <title>Perkinsus chesapeaki whole genome sequence.</title>
        <authorList>
            <person name="Bogema D.R."/>
        </authorList>
    </citation>
    <scope>NUCLEOTIDE SEQUENCE [LARGE SCALE GENOMIC DNA]</scope>
    <source>
        <strain evidence="2">ATCC PRA-425</strain>
    </source>
</reference>
<dbReference type="EMBL" id="JAAPAO010000897">
    <property type="protein sequence ID" value="KAF4652668.1"/>
    <property type="molecule type" value="Genomic_DNA"/>
</dbReference>
<proteinExistence type="predicted"/>